<accession>A0A9J6GU15</accession>
<sequence>MGVATLLLPPRNHNLAPPDFCLFRKIKTTAEGTRHGTLEPVKVAARASLKEVPFDGFHGAFSDWVKRQQRRIHAGCE</sequence>
<comment type="caution">
    <text evidence="1">The sequence shown here is derived from an EMBL/GenBank/DDBJ whole genome shotgun (WGS) entry which is preliminary data.</text>
</comment>
<reference evidence="1 2" key="1">
    <citation type="journal article" date="2020" name="Cell">
        <title>Large-Scale Comparative Analyses of Tick Genomes Elucidate Their Genetic Diversity and Vector Capacities.</title>
        <authorList>
            <consortium name="Tick Genome and Microbiome Consortium (TIGMIC)"/>
            <person name="Jia N."/>
            <person name="Wang J."/>
            <person name="Shi W."/>
            <person name="Du L."/>
            <person name="Sun Y."/>
            <person name="Zhan W."/>
            <person name="Jiang J.F."/>
            <person name="Wang Q."/>
            <person name="Zhang B."/>
            <person name="Ji P."/>
            <person name="Bell-Sakyi L."/>
            <person name="Cui X.M."/>
            <person name="Yuan T.T."/>
            <person name="Jiang B.G."/>
            <person name="Yang W.F."/>
            <person name="Lam T.T."/>
            <person name="Chang Q.C."/>
            <person name="Ding S.J."/>
            <person name="Wang X.J."/>
            <person name="Zhu J.G."/>
            <person name="Ruan X.D."/>
            <person name="Zhao L."/>
            <person name="Wei J.T."/>
            <person name="Ye R.Z."/>
            <person name="Que T.C."/>
            <person name="Du C.H."/>
            <person name="Zhou Y.H."/>
            <person name="Cheng J.X."/>
            <person name="Dai P.F."/>
            <person name="Guo W.B."/>
            <person name="Han X.H."/>
            <person name="Huang E.J."/>
            <person name="Li L.F."/>
            <person name="Wei W."/>
            <person name="Gao Y.C."/>
            <person name="Liu J.Z."/>
            <person name="Shao H.Z."/>
            <person name="Wang X."/>
            <person name="Wang C.C."/>
            <person name="Yang T.C."/>
            <person name="Huo Q.B."/>
            <person name="Li W."/>
            <person name="Chen H.Y."/>
            <person name="Chen S.E."/>
            <person name="Zhou L.G."/>
            <person name="Ni X.B."/>
            <person name="Tian J.H."/>
            <person name="Sheng Y."/>
            <person name="Liu T."/>
            <person name="Pan Y.S."/>
            <person name="Xia L.Y."/>
            <person name="Li J."/>
            <person name="Zhao F."/>
            <person name="Cao W.C."/>
        </authorList>
    </citation>
    <scope>NUCLEOTIDE SEQUENCE [LARGE SCALE GENOMIC DNA]</scope>
    <source>
        <strain evidence="1">HaeL-2018</strain>
    </source>
</reference>
<keyword evidence="2" id="KW-1185">Reference proteome</keyword>
<dbReference type="AlphaFoldDB" id="A0A9J6GU15"/>
<protein>
    <submittedName>
        <fullName evidence="1">Uncharacterized protein</fullName>
    </submittedName>
</protein>
<dbReference type="EMBL" id="JABSTR010000008">
    <property type="protein sequence ID" value="KAH9377796.1"/>
    <property type="molecule type" value="Genomic_DNA"/>
</dbReference>
<dbReference type="Proteomes" id="UP000821853">
    <property type="component" value="Unassembled WGS sequence"/>
</dbReference>
<dbReference type="Gene3D" id="3.30.420.10">
    <property type="entry name" value="Ribonuclease H-like superfamily/Ribonuclease H"/>
    <property type="match status" value="1"/>
</dbReference>
<proteinExistence type="predicted"/>
<evidence type="ECO:0000313" key="2">
    <source>
        <dbReference type="Proteomes" id="UP000821853"/>
    </source>
</evidence>
<name>A0A9J6GU15_HAELO</name>
<dbReference type="GO" id="GO:0003676">
    <property type="term" value="F:nucleic acid binding"/>
    <property type="evidence" value="ECO:0007669"/>
    <property type="project" value="InterPro"/>
</dbReference>
<dbReference type="InterPro" id="IPR036397">
    <property type="entry name" value="RNaseH_sf"/>
</dbReference>
<evidence type="ECO:0000313" key="1">
    <source>
        <dbReference type="EMBL" id="KAH9377796.1"/>
    </source>
</evidence>
<gene>
    <name evidence="1" type="ORF">HPB48_018932</name>
</gene>
<dbReference type="VEuPathDB" id="VectorBase:HLOH_064737"/>
<organism evidence="1 2">
    <name type="scientific">Haemaphysalis longicornis</name>
    <name type="common">Bush tick</name>
    <dbReference type="NCBI Taxonomy" id="44386"/>
    <lineage>
        <taxon>Eukaryota</taxon>
        <taxon>Metazoa</taxon>
        <taxon>Ecdysozoa</taxon>
        <taxon>Arthropoda</taxon>
        <taxon>Chelicerata</taxon>
        <taxon>Arachnida</taxon>
        <taxon>Acari</taxon>
        <taxon>Parasitiformes</taxon>
        <taxon>Ixodida</taxon>
        <taxon>Ixodoidea</taxon>
        <taxon>Ixodidae</taxon>
        <taxon>Haemaphysalinae</taxon>
        <taxon>Haemaphysalis</taxon>
    </lineage>
</organism>
<dbReference type="OrthoDB" id="6434393at2759"/>